<name>A0A0A9HLG8_ARUDO</name>
<dbReference type="AlphaFoldDB" id="A0A0A9HLG8"/>
<proteinExistence type="predicted"/>
<sequence>MQKALYIISLCSYLPSSKTKKDPCMQCAHISFSVLTFSSPSHCLQFTIKVCSSASLYVILPIKIYSEGKTNTRK</sequence>
<accession>A0A0A9HLG8</accession>
<reference evidence="1" key="2">
    <citation type="journal article" date="2015" name="Data Brief">
        <title>Shoot transcriptome of the giant reed, Arundo donax.</title>
        <authorList>
            <person name="Barrero R.A."/>
            <person name="Guerrero F.D."/>
            <person name="Moolhuijzen P."/>
            <person name="Goolsby J.A."/>
            <person name="Tidwell J."/>
            <person name="Bellgard S.E."/>
            <person name="Bellgard M.I."/>
        </authorList>
    </citation>
    <scope>NUCLEOTIDE SEQUENCE</scope>
    <source>
        <tissue evidence="1">Shoot tissue taken approximately 20 cm above the soil surface</tissue>
    </source>
</reference>
<protein>
    <submittedName>
        <fullName evidence="1">Uncharacterized protein</fullName>
    </submittedName>
</protein>
<evidence type="ECO:0000313" key="1">
    <source>
        <dbReference type="EMBL" id="JAE35701.1"/>
    </source>
</evidence>
<organism evidence="1">
    <name type="scientific">Arundo donax</name>
    <name type="common">Giant reed</name>
    <name type="synonym">Donax arundinaceus</name>
    <dbReference type="NCBI Taxonomy" id="35708"/>
    <lineage>
        <taxon>Eukaryota</taxon>
        <taxon>Viridiplantae</taxon>
        <taxon>Streptophyta</taxon>
        <taxon>Embryophyta</taxon>
        <taxon>Tracheophyta</taxon>
        <taxon>Spermatophyta</taxon>
        <taxon>Magnoliopsida</taxon>
        <taxon>Liliopsida</taxon>
        <taxon>Poales</taxon>
        <taxon>Poaceae</taxon>
        <taxon>PACMAD clade</taxon>
        <taxon>Arundinoideae</taxon>
        <taxon>Arundineae</taxon>
        <taxon>Arundo</taxon>
    </lineage>
</organism>
<dbReference type="EMBL" id="GBRH01162195">
    <property type="protein sequence ID" value="JAE35701.1"/>
    <property type="molecule type" value="Transcribed_RNA"/>
</dbReference>
<reference evidence="1" key="1">
    <citation type="submission" date="2014-09" db="EMBL/GenBank/DDBJ databases">
        <authorList>
            <person name="Magalhaes I.L.F."/>
            <person name="Oliveira U."/>
            <person name="Santos F.R."/>
            <person name="Vidigal T.H.D.A."/>
            <person name="Brescovit A.D."/>
            <person name="Santos A.J."/>
        </authorList>
    </citation>
    <scope>NUCLEOTIDE SEQUENCE</scope>
    <source>
        <tissue evidence="1">Shoot tissue taken approximately 20 cm above the soil surface</tissue>
    </source>
</reference>